<dbReference type="RefSeq" id="WP_191287496.1">
    <property type="nucleotide sequence ID" value="NZ_BNCH01000010.1"/>
</dbReference>
<keyword evidence="3" id="KW-1185">Reference proteome</keyword>
<feature type="transmembrane region" description="Helical" evidence="1">
    <location>
        <begin position="154"/>
        <end position="174"/>
    </location>
</feature>
<keyword evidence="1" id="KW-0812">Transmembrane</keyword>
<protein>
    <recommendedName>
        <fullName evidence="4">Prenyltransferase</fullName>
    </recommendedName>
</protein>
<gene>
    <name evidence="2" type="ORF">GCM10016455_31380</name>
</gene>
<dbReference type="EMBL" id="BNCH01000010">
    <property type="protein sequence ID" value="GHF08061.1"/>
    <property type="molecule type" value="Genomic_DNA"/>
</dbReference>
<dbReference type="Proteomes" id="UP000609802">
    <property type="component" value="Unassembled WGS sequence"/>
</dbReference>
<keyword evidence="1" id="KW-0472">Membrane</keyword>
<feature type="transmembrane region" description="Helical" evidence="1">
    <location>
        <begin position="32"/>
        <end position="51"/>
    </location>
</feature>
<accession>A0ABQ3J730</accession>
<reference evidence="3" key="1">
    <citation type="journal article" date="2019" name="Int. J. Syst. Evol. Microbiol.">
        <title>The Global Catalogue of Microorganisms (GCM) 10K type strain sequencing project: providing services to taxonomists for standard genome sequencing and annotation.</title>
        <authorList>
            <consortium name="The Broad Institute Genomics Platform"/>
            <consortium name="The Broad Institute Genome Sequencing Center for Infectious Disease"/>
            <person name="Wu L."/>
            <person name="Ma J."/>
        </authorList>
    </citation>
    <scope>NUCLEOTIDE SEQUENCE [LARGE SCALE GENOMIC DNA]</scope>
    <source>
        <strain evidence="3">KCTC 42443</strain>
    </source>
</reference>
<keyword evidence="1" id="KW-1133">Transmembrane helix</keyword>
<name>A0ABQ3J730_9RHOB</name>
<evidence type="ECO:0008006" key="4">
    <source>
        <dbReference type="Google" id="ProtNLM"/>
    </source>
</evidence>
<comment type="caution">
    <text evidence="2">The sequence shown here is derived from an EMBL/GenBank/DDBJ whole genome shotgun (WGS) entry which is preliminary data.</text>
</comment>
<proteinExistence type="predicted"/>
<feature type="transmembrane region" description="Helical" evidence="1">
    <location>
        <begin position="223"/>
        <end position="251"/>
    </location>
</feature>
<evidence type="ECO:0000256" key="1">
    <source>
        <dbReference type="SAM" id="Phobius"/>
    </source>
</evidence>
<feature type="transmembrane region" description="Helical" evidence="1">
    <location>
        <begin position="128"/>
        <end position="147"/>
    </location>
</feature>
<feature type="transmembrane region" description="Helical" evidence="1">
    <location>
        <begin position="180"/>
        <end position="202"/>
    </location>
</feature>
<feature type="transmembrane region" description="Helical" evidence="1">
    <location>
        <begin position="97"/>
        <end position="122"/>
    </location>
</feature>
<sequence length="272" mass="29555">MPRFCVTDPRHLILLVPFGYAFTSRYHWPRDFVVNALTAWVPGVILVALLGDLGAGPAVLTYLLGYAVFISLYELGYLANDTIGLRHDPTPRRRVDVVMSPTTILVFGTVRLGVALVAILALGVGGAAIYWATLAALGVTLIAHNTLRATEMKFFTFLQLSLFRFALPVLPVLVVAGDVVGMLICFATGLLLFTLPRFLTYLDAKGRLSLPERKARAYHLKTHLAVLPLVTLLSIATHEVAPIACLLWGVFVQLVYVARARVPAHPGGATSL</sequence>
<organism evidence="2 3">
    <name type="scientific">Aliiroseovarius zhejiangensis</name>
    <dbReference type="NCBI Taxonomy" id="1632025"/>
    <lineage>
        <taxon>Bacteria</taxon>
        <taxon>Pseudomonadati</taxon>
        <taxon>Pseudomonadota</taxon>
        <taxon>Alphaproteobacteria</taxon>
        <taxon>Rhodobacterales</taxon>
        <taxon>Paracoccaceae</taxon>
        <taxon>Aliiroseovarius</taxon>
    </lineage>
</organism>
<evidence type="ECO:0000313" key="2">
    <source>
        <dbReference type="EMBL" id="GHF08061.1"/>
    </source>
</evidence>
<evidence type="ECO:0000313" key="3">
    <source>
        <dbReference type="Proteomes" id="UP000609802"/>
    </source>
</evidence>
<feature type="transmembrane region" description="Helical" evidence="1">
    <location>
        <begin position="57"/>
        <end position="76"/>
    </location>
</feature>